<keyword evidence="2" id="KW-0813">Transport</keyword>
<name>A0A398DNP7_9BACT</name>
<dbReference type="InterPro" id="IPR027417">
    <property type="entry name" value="P-loop_NTPase"/>
</dbReference>
<dbReference type="Gene3D" id="3.40.50.300">
    <property type="entry name" value="P-loop containing nucleotide triphosphate hydrolases"/>
    <property type="match status" value="1"/>
</dbReference>
<evidence type="ECO:0000256" key="2">
    <source>
        <dbReference type="ARBA" id="ARBA00022448"/>
    </source>
</evidence>
<dbReference type="RefSeq" id="WP_119085204.1">
    <property type="nucleotide sequence ID" value="NZ_QXIY01000008.1"/>
</dbReference>
<evidence type="ECO:0000256" key="3">
    <source>
        <dbReference type="ARBA" id="ARBA00022458"/>
    </source>
</evidence>
<dbReference type="InterPro" id="IPR050763">
    <property type="entry name" value="ABC_transporter_ATP-binding"/>
</dbReference>
<dbReference type="PANTHER" id="PTHR42711:SF5">
    <property type="entry name" value="ABC TRANSPORTER ATP-BINDING PROTEIN NATA"/>
    <property type="match status" value="1"/>
</dbReference>
<keyword evidence="8" id="KW-1185">Reference proteome</keyword>
<reference evidence="7 8" key="1">
    <citation type="submission" date="2018-09" db="EMBL/GenBank/DDBJ databases">
        <title>Discovery and Ecogenomic Context for Candidatus Cryosericales, a Global Caldiserica Order Active in Thawing Permafrost.</title>
        <authorList>
            <person name="Martinez M.A."/>
            <person name="Woodcroft B.J."/>
            <person name="Ignacio Espinoza J.C."/>
            <person name="Zayed A."/>
            <person name="Singleton C.M."/>
            <person name="Boyd J."/>
            <person name="Li Y.-F."/>
            <person name="Purvine S."/>
            <person name="Maughan H."/>
            <person name="Hodgkins S.B."/>
            <person name="Anderson D."/>
            <person name="Sederholm M."/>
            <person name="Temperton B."/>
            <person name="Saleska S.R."/>
            <person name="Tyson G.W."/>
            <person name="Rich V.I."/>
        </authorList>
    </citation>
    <scope>NUCLEOTIDE SEQUENCE [LARGE SCALE GENOMIC DNA]</scope>
    <source>
        <strain evidence="7 8">SMC1</strain>
    </source>
</reference>
<keyword evidence="5 7" id="KW-0067">ATP-binding</keyword>
<keyword evidence="4" id="KW-0547">Nucleotide-binding</keyword>
<sequence>MYRVSKLGKSYRKKADLVLKGLSFDVHRGEILGILGVNGAGKTTLIKLLLRALEASSGKIEFVGDDLSKIPLRKYYKDVSAVLEGNRNVYWYLTGFQNIEYFGRLKQLDDIKIAEKADKLLKTFDLYDARNQIAGNYSRGMLQKLSIIIAMLDDPEVLFLDEPTLGLDIMTKKAVMNDLKHLAEEKKTTIVITSHQLDVIDAITDRVLVLENGGIAYIGKTSDFKQMYSENKYTLAVNGTVDRRDIAFDNYTIEERETTTDITLNDISRRDINLVLAHMLERDYEIVAFSKDSSRLEDIMEVFVQRDRSKDAQTFQSGIR</sequence>
<dbReference type="CDD" id="cd03230">
    <property type="entry name" value="ABC_DR_subfamily_A"/>
    <property type="match status" value="1"/>
</dbReference>
<dbReference type="PANTHER" id="PTHR42711">
    <property type="entry name" value="ABC TRANSPORTER ATP-BINDING PROTEIN"/>
    <property type="match status" value="1"/>
</dbReference>
<dbReference type="Pfam" id="PF00005">
    <property type="entry name" value="ABC_tran"/>
    <property type="match status" value="1"/>
</dbReference>
<organism evidence="7 8">
    <name type="scientific">Candidatus Cryosericum septentrionale</name>
    <dbReference type="NCBI Taxonomy" id="2290913"/>
    <lineage>
        <taxon>Bacteria</taxon>
        <taxon>Pseudomonadati</taxon>
        <taxon>Caldisericota/Cryosericota group</taxon>
        <taxon>Candidatus Cryosericota</taxon>
        <taxon>Candidatus Cryosericia</taxon>
        <taxon>Candidatus Cryosericales</taxon>
        <taxon>Candidatus Cryosericaceae</taxon>
        <taxon>Candidatus Cryosericum</taxon>
    </lineage>
</organism>
<feature type="domain" description="ABC transporter" evidence="6">
    <location>
        <begin position="2"/>
        <end position="237"/>
    </location>
</feature>
<dbReference type="OrthoDB" id="9804819at2"/>
<dbReference type="GO" id="GO:0016887">
    <property type="term" value="F:ATP hydrolysis activity"/>
    <property type="evidence" value="ECO:0007669"/>
    <property type="project" value="InterPro"/>
</dbReference>
<evidence type="ECO:0000313" key="7">
    <source>
        <dbReference type="EMBL" id="RIE17296.1"/>
    </source>
</evidence>
<dbReference type="EMBL" id="QXIY01000008">
    <property type="protein sequence ID" value="RIE17296.1"/>
    <property type="molecule type" value="Genomic_DNA"/>
</dbReference>
<dbReference type="AlphaFoldDB" id="A0A398DNP7"/>
<keyword evidence="3" id="KW-0536">Nodulation</keyword>
<comment type="similarity">
    <text evidence="1">Belongs to the ABC transporter superfamily.</text>
</comment>
<dbReference type="InterPro" id="IPR003439">
    <property type="entry name" value="ABC_transporter-like_ATP-bd"/>
</dbReference>
<comment type="caution">
    <text evidence="7">The sequence shown here is derived from an EMBL/GenBank/DDBJ whole genome shotgun (WGS) entry which is preliminary data.</text>
</comment>
<dbReference type="SUPFAM" id="SSF52540">
    <property type="entry name" value="P-loop containing nucleoside triphosphate hydrolases"/>
    <property type="match status" value="1"/>
</dbReference>
<evidence type="ECO:0000256" key="1">
    <source>
        <dbReference type="ARBA" id="ARBA00005417"/>
    </source>
</evidence>
<gene>
    <name evidence="7" type="ORF">SMC1_02350</name>
</gene>
<dbReference type="GO" id="GO:0005524">
    <property type="term" value="F:ATP binding"/>
    <property type="evidence" value="ECO:0007669"/>
    <property type="project" value="UniProtKB-KW"/>
</dbReference>
<dbReference type="InterPro" id="IPR003593">
    <property type="entry name" value="AAA+_ATPase"/>
</dbReference>
<evidence type="ECO:0000256" key="4">
    <source>
        <dbReference type="ARBA" id="ARBA00022741"/>
    </source>
</evidence>
<accession>A0A398DNP7</accession>
<protein>
    <submittedName>
        <fullName evidence="7">ABC transporter ATP-binding protein</fullName>
    </submittedName>
</protein>
<evidence type="ECO:0000259" key="6">
    <source>
        <dbReference type="PROSITE" id="PS50893"/>
    </source>
</evidence>
<dbReference type="SMART" id="SM00382">
    <property type="entry name" value="AAA"/>
    <property type="match status" value="1"/>
</dbReference>
<dbReference type="Proteomes" id="UP000266113">
    <property type="component" value="Unassembled WGS sequence"/>
</dbReference>
<dbReference type="PROSITE" id="PS50893">
    <property type="entry name" value="ABC_TRANSPORTER_2"/>
    <property type="match status" value="1"/>
</dbReference>
<evidence type="ECO:0000313" key="8">
    <source>
        <dbReference type="Proteomes" id="UP000266113"/>
    </source>
</evidence>
<evidence type="ECO:0000256" key="5">
    <source>
        <dbReference type="ARBA" id="ARBA00022840"/>
    </source>
</evidence>
<proteinExistence type="inferred from homology"/>